<comment type="caution">
    <text evidence="4">The sequence shown here is derived from an EMBL/GenBank/DDBJ whole genome shotgun (WGS) entry which is preliminary data.</text>
</comment>
<dbReference type="Proteomes" id="UP000009315">
    <property type="component" value="Unassembled WGS sequence"/>
</dbReference>
<protein>
    <submittedName>
        <fullName evidence="4">Putative PAS/PAC sensor protein</fullName>
    </submittedName>
</protein>
<dbReference type="SUPFAM" id="SSF55785">
    <property type="entry name" value="PYP-like sensor domain (PAS domain)"/>
    <property type="match status" value="1"/>
</dbReference>
<evidence type="ECO:0000259" key="1">
    <source>
        <dbReference type="PROSITE" id="PS50112"/>
    </source>
</evidence>
<dbReference type="PROSITE" id="PS50112">
    <property type="entry name" value="PAS"/>
    <property type="match status" value="1"/>
</dbReference>
<dbReference type="CDD" id="cd00130">
    <property type="entry name" value="PAS"/>
    <property type="match status" value="1"/>
</dbReference>
<dbReference type="InterPro" id="IPR000014">
    <property type="entry name" value="PAS"/>
</dbReference>
<dbReference type="NCBIfam" id="TIGR00229">
    <property type="entry name" value="sensory_box"/>
    <property type="match status" value="1"/>
</dbReference>
<dbReference type="AlphaFoldDB" id="K8EHC1"/>
<dbReference type="PROSITE" id="PS51831">
    <property type="entry name" value="HD"/>
    <property type="match status" value="1"/>
</dbReference>
<dbReference type="InterPro" id="IPR003607">
    <property type="entry name" value="HD/PDEase_dom"/>
</dbReference>
<dbReference type="STRING" id="1121428.DESHY_160160"/>
<feature type="domain" description="HD" evidence="2">
    <location>
        <begin position="170"/>
        <end position="291"/>
    </location>
</feature>
<dbReference type="NCBIfam" id="TIGR00277">
    <property type="entry name" value="HDIG"/>
    <property type="match status" value="1"/>
</dbReference>
<gene>
    <name evidence="4" type="ORF">DESHY_160160</name>
</gene>
<dbReference type="Gene3D" id="3.30.450.20">
    <property type="entry name" value="PAS domain"/>
    <property type="match status" value="1"/>
</dbReference>
<feature type="domain" description="HD-GYP" evidence="3">
    <location>
        <begin position="148"/>
        <end position="340"/>
    </location>
</feature>
<dbReference type="Gene3D" id="1.10.3210.10">
    <property type="entry name" value="Hypothetical protein af1432"/>
    <property type="match status" value="1"/>
</dbReference>
<evidence type="ECO:0000259" key="3">
    <source>
        <dbReference type="PROSITE" id="PS51832"/>
    </source>
</evidence>
<dbReference type="SMART" id="SM00091">
    <property type="entry name" value="PAS"/>
    <property type="match status" value="1"/>
</dbReference>
<feature type="domain" description="PAS" evidence="1">
    <location>
        <begin position="19"/>
        <end position="60"/>
    </location>
</feature>
<dbReference type="InterPro" id="IPR035965">
    <property type="entry name" value="PAS-like_dom_sf"/>
</dbReference>
<dbReference type="InterPro" id="IPR013656">
    <property type="entry name" value="PAS_4"/>
</dbReference>
<dbReference type="InterPro" id="IPR037522">
    <property type="entry name" value="HD_GYP_dom"/>
</dbReference>
<dbReference type="PANTHER" id="PTHR43155">
    <property type="entry name" value="CYCLIC DI-GMP PHOSPHODIESTERASE PA4108-RELATED"/>
    <property type="match status" value="1"/>
</dbReference>
<dbReference type="SUPFAM" id="SSF109604">
    <property type="entry name" value="HD-domain/PDEase-like"/>
    <property type="match status" value="1"/>
</dbReference>
<name>K8EHC1_9FIRM</name>
<dbReference type="EMBL" id="CAOS01000008">
    <property type="protein sequence ID" value="CCO08036.1"/>
    <property type="molecule type" value="Genomic_DNA"/>
</dbReference>
<dbReference type="SMART" id="SM00471">
    <property type="entry name" value="HDc"/>
    <property type="match status" value="1"/>
</dbReference>
<reference evidence="4 5" key="1">
    <citation type="journal article" date="2013" name="Genome Announc.">
        <title>Genome Sequence of the Sulfate-Reducing Bacterium Desulfotomaculum hydrothermale Lam5(T).</title>
        <authorList>
            <person name="Amin O."/>
            <person name="Fardeau M.L."/>
            <person name="Valette O."/>
            <person name="Hirschler-Rea A."/>
            <person name="Barbe V."/>
            <person name="Medigue C."/>
            <person name="Vacherie B."/>
            <person name="Ollivier B."/>
            <person name="Bertin P.N."/>
            <person name="Dolla A."/>
        </authorList>
    </citation>
    <scope>NUCLEOTIDE SEQUENCE [LARGE SCALE GENOMIC DNA]</scope>
    <source>
        <strain evidence="5">Lam5 / DSM 18033</strain>
    </source>
</reference>
<keyword evidence="5" id="KW-1185">Reference proteome</keyword>
<proteinExistence type="predicted"/>
<dbReference type="CDD" id="cd00077">
    <property type="entry name" value="HDc"/>
    <property type="match status" value="1"/>
</dbReference>
<dbReference type="InterPro" id="IPR006675">
    <property type="entry name" value="HDIG_dom"/>
</dbReference>
<dbReference type="Pfam" id="PF13487">
    <property type="entry name" value="HD_5"/>
    <property type="match status" value="1"/>
</dbReference>
<dbReference type="eggNOG" id="COG2206">
    <property type="taxonomic scope" value="Bacteria"/>
</dbReference>
<sequence>MRQNYTVNIPELAQFTQIIMDLSDDLITVIDQQGMIVAMNTAASRLLGVRPAQMIGRSLVQAVYGGKKFDYQGNYLSPLVETLETGREFKNIETKIKSPLLKSDFVCRTTTGLLRDAQGYAAAAYAYDKNLTEARYLERTNENLKEVLHTQQLQTVLAFTEAIGTRDNYTRGHSERVAEYAQMIATAMGLPDISQLVYIAALVHDVGKIGIPEHILNKPGRLTEAEYQVIKQHSVLGANILKKVDSFSDLVAIVRAHHERYDGNGYPDGLRGEEIPLISRIISVADAFEAMTSDRSYRRRFSIEQALAELRRCAGSQFDPVIVDNFIKLVIGTGWGKSLG</sequence>
<dbReference type="Pfam" id="PF08448">
    <property type="entry name" value="PAS_4"/>
    <property type="match status" value="1"/>
</dbReference>
<dbReference type="RefSeq" id="WP_008411218.1">
    <property type="nucleotide sequence ID" value="NZ_CAOS01000008.1"/>
</dbReference>
<evidence type="ECO:0000259" key="2">
    <source>
        <dbReference type="PROSITE" id="PS51831"/>
    </source>
</evidence>
<evidence type="ECO:0000313" key="5">
    <source>
        <dbReference type="Proteomes" id="UP000009315"/>
    </source>
</evidence>
<organism evidence="4 5">
    <name type="scientific">Desulforamulus hydrothermalis Lam5 = DSM 18033</name>
    <dbReference type="NCBI Taxonomy" id="1121428"/>
    <lineage>
        <taxon>Bacteria</taxon>
        <taxon>Bacillati</taxon>
        <taxon>Bacillota</taxon>
        <taxon>Clostridia</taxon>
        <taxon>Eubacteriales</taxon>
        <taxon>Peptococcaceae</taxon>
        <taxon>Desulforamulus</taxon>
    </lineage>
</organism>
<accession>K8EHC1</accession>
<dbReference type="InterPro" id="IPR006674">
    <property type="entry name" value="HD_domain"/>
</dbReference>
<evidence type="ECO:0000313" key="4">
    <source>
        <dbReference type="EMBL" id="CCO08036.1"/>
    </source>
</evidence>
<dbReference type="PANTHER" id="PTHR43155:SF2">
    <property type="entry name" value="CYCLIC DI-GMP PHOSPHODIESTERASE PA4108"/>
    <property type="match status" value="1"/>
</dbReference>
<dbReference type="PROSITE" id="PS51832">
    <property type="entry name" value="HD_GYP"/>
    <property type="match status" value="1"/>
</dbReference>